<gene>
    <name evidence="2" type="ORF">E3D00_04330</name>
</gene>
<dbReference type="OrthoDB" id="7288743at2"/>
<evidence type="ECO:0000313" key="2">
    <source>
        <dbReference type="EMBL" id="QDH16877.1"/>
    </source>
</evidence>
<name>A0A4Y6UKG6_9PROT</name>
<protein>
    <submittedName>
        <fullName evidence="2">Uncharacterized protein</fullName>
    </submittedName>
</protein>
<keyword evidence="3" id="KW-1185">Reference proteome</keyword>
<keyword evidence="1" id="KW-0812">Transmembrane</keyword>
<organism evidence="2 3">
    <name type="scientific">Swingsia samuiensis</name>
    <dbReference type="NCBI Taxonomy" id="1293412"/>
    <lineage>
        <taxon>Bacteria</taxon>
        <taxon>Pseudomonadati</taxon>
        <taxon>Pseudomonadota</taxon>
        <taxon>Alphaproteobacteria</taxon>
        <taxon>Acetobacterales</taxon>
        <taxon>Acetobacteraceae</taxon>
        <taxon>Swingsia</taxon>
    </lineage>
</organism>
<dbReference type="RefSeq" id="WP_141460268.1">
    <property type="nucleotide sequence ID" value="NZ_CP038141.1"/>
</dbReference>
<keyword evidence="1" id="KW-1133">Transmembrane helix</keyword>
<evidence type="ECO:0000256" key="1">
    <source>
        <dbReference type="SAM" id="Phobius"/>
    </source>
</evidence>
<proteinExistence type="predicted"/>
<evidence type="ECO:0000313" key="3">
    <source>
        <dbReference type="Proteomes" id="UP000316313"/>
    </source>
</evidence>
<dbReference type="KEGG" id="ssam:E3D00_04330"/>
<reference evidence="2 3" key="1">
    <citation type="submission" date="2019-03" db="EMBL/GenBank/DDBJ databases">
        <title>The complete genome sequence of Swingsia samuiensis NBRC107927(T).</title>
        <authorList>
            <person name="Chua K.-O."/>
            <person name="Chan K.-G."/>
            <person name="See-Too W.-S."/>
        </authorList>
    </citation>
    <scope>NUCLEOTIDE SEQUENCE [LARGE SCALE GENOMIC DNA]</scope>
    <source>
        <strain evidence="2 3">AH83</strain>
    </source>
</reference>
<keyword evidence="1" id="KW-0472">Membrane</keyword>
<feature type="transmembrane region" description="Helical" evidence="1">
    <location>
        <begin position="95"/>
        <end position="119"/>
    </location>
</feature>
<sequence length="146" mass="16705">MKKIKGWVLFTTPRPSVFKVIMAISVLSLFSILSILINKYLTIPDLLKLDGKNNFVKESSVETGLLGGYGFVFLDLAMIIAVIRNNKKSQPVESFLFIFSILWMIVFPVLHSPLLILWAHLHHYSIDHYEAAHRGGWYIFKLDGKL</sequence>
<accession>A0A4Y6UKG6</accession>
<feature type="transmembrane region" description="Helical" evidence="1">
    <location>
        <begin position="63"/>
        <end position="83"/>
    </location>
</feature>
<feature type="transmembrane region" description="Helical" evidence="1">
    <location>
        <begin position="20"/>
        <end position="43"/>
    </location>
</feature>
<dbReference type="AlphaFoldDB" id="A0A4Y6UKG6"/>
<dbReference type="Proteomes" id="UP000316313">
    <property type="component" value="Chromosome"/>
</dbReference>
<dbReference type="EMBL" id="CP038141">
    <property type="protein sequence ID" value="QDH16877.1"/>
    <property type="molecule type" value="Genomic_DNA"/>
</dbReference>